<feature type="transmembrane region" description="Helical" evidence="2">
    <location>
        <begin position="856"/>
        <end position="877"/>
    </location>
</feature>
<feature type="transmembrane region" description="Helical" evidence="2">
    <location>
        <begin position="998"/>
        <end position="1017"/>
    </location>
</feature>
<comment type="caution">
    <text evidence="3">The sequence shown here is derived from an EMBL/GenBank/DDBJ whole genome shotgun (WGS) entry which is preliminary data.</text>
</comment>
<evidence type="ECO:0000256" key="1">
    <source>
        <dbReference type="SAM" id="MobiDB-lite"/>
    </source>
</evidence>
<dbReference type="STRING" id="5539.A0A3E2H408"/>
<feature type="compositionally biased region" description="Polar residues" evidence="1">
    <location>
        <begin position="2900"/>
        <end position="2914"/>
    </location>
</feature>
<dbReference type="PANTHER" id="PTHR12526">
    <property type="entry name" value="GLYCOSYLTRANSFERASE"/>
    <property type="match status" value="1"/>
</dbReference>
<dbReference type="OMA" id="KWTYDHK"/>
<feature type="transmembrane region" description="Helical" evidence="2">
    <location>
        <begin position="1309"/>
        <end position="1326"/>
    </location>
</feature>
<feature type="transmembrane region" description="Helical" evidence="2">
    <location>
        <begin position="30"/>
        <end position="51"/>
    </location>
</feature>
<name>A0A3E2H408_SCYLI</name>
<organism evidence="3 4">
    <name type="scientific">Scytalidium lignicola</name>
    <name type="common">Hyphomycete</name>
    <dbReference type="NCBI Taxonomy" id="5539"/>
    <lineage>
        <taxon>Eukaryota</taxon>
        <taxon>Fungi</taxon>
        <taxon>Dikarya</taxon>
        <taxon>Ascomycota</taxon>
        <taxon>Pezizomycotina</taxon>
        <taxon>Leotiomycetes</taxon>
        <taxon>Leotiomycetes incertae sedis</taxon>
        <taxon>Scytalidium</taxon>
    </lineage>
</organism>
<accession>A0A3E2H408</accession>
<dbReference type="Gene3D" id="3.40.50.2000">
    <property type="entry name" value="Glycogen Phosphorylase B"/>
    <property type="match status" value="1"/>
</dbReference>
<evidence type="ECO:0000256" key="2">
    <source>
        <dbReference type="SAM" id="Phobius"/>
    </source>
</evidence>
<dbReference type="OrthoDB" id="2582433at2759"/>
<keyword evidence="2" id="KW-0812">Transmembrane</keyword>
<feature type="non-terminal residue" evidence="3">
    <location>
        <position position="2926"/>
    </location>
</feature>
<feature type="transmembrane region" description="Helical" evidence="2">
    <location>
        <begin position="932"/>
        <end position="957"/>
    </location>
</feature>
<keyword evidence="4" id="KW-1185">Reference proteome</keyword>
<keyword evidence="2" id="KW-0472">Membrane</keyword>
<dbReference type="Pfam" id="PF13692">
    <property type="entry name" value="Glyco_trans_1_4"/>
    <property type="match status" value="1"/>
</dbReference>
<evidence type="ECO:0000313" key="4">
    <source>
        <dbReference type="Proteomes" id="UP000258309"/>
    </source>
</evidence>
<feature type="region of interest" description="Disordered" evidence="1">
    <location>
        <begin position="2877"/>
        <end position="2926"/>
    </location>
</feature>
<feature type="transmembrane region" description="Helical" evidence="2">
    <location>
        <begin position="1338"/>
        <end position="1355"/>
    </location>
</feature>
<feature type="region of interest" description="Disordered" evidence="1">
    <location>
        <begin position="2756"/>
        <end position="2779"/>
    </location>
</feature>
<feature type="transmembrane region" description="Helical" evidence="2">
    <location>
        <begin position="1023"/>
        <end position="1040"/>
    </location>
</feature>
<evidence type="ECO:0000313" key="3">
    <source>
        <dbReference type="EMBL" id="RFU27972.1"/>
    </source>
</evidence>
<dbReference type="SUPFAM" id="SSF53756">
    <property type="entry name" value="UDP-Glycosyltransferase/glycogen phosphorylase"/>
    <property type="match status" value="1"/>
</dbReference>
<proteinExistence type="predicted"/>
<sequence>MPFFNVTSGEYLGLTAVGWSSMTKTWWDKVLASFLIFSFVVGSGFLLFLLCKRVIKYWKGRHRISEVPIAVTRYLDDLKAKTENLSPPREQTKSPKSFGVFLGSFDNPTTSNQAHLLAQWDIIVLDPLQAGVLDPITSQCSSKHIVARLDVGMLVASDSSSSTTEIIRSLGQVAQFLTSLKRPQDAQSCFTGVLLAEWQTTFPPVIFSKLIKFIEGLGLEIYLEISPPAFLTESECRDINLKLISGIVCRNGTILPDGDRRNYYQMADMRRALRAFAAQCMSGSIVMMWETIDDNVELDHAAVKRSFVWCSFNSAISWIGSRAALSNAEIAATKTVTGEPLGAMLWLKDDEVINANDTWRLNNKISQGPSGDHAIYDSLNSFVPNLREKLSMLPSKSEDRPISNSTLVGDFACWQSPSDEASTDPFSFSPRGHDYTGLGCFQLGMHCSSEDFSDLVETQRRLRDLNLLEPLKSEELHRIGRQLNDMYESHESWAKTSITSPAVKNLIELLLASSNDNMDGLRVYVGLDSGFHSNLNQQFWGLYNVDDVDDKPGATSIYISGNARDRAGTILHTFLSSKGYLRAQCFLAEMALFEPTGSPTESFELPSRLVLDIEQLTPTEIILFVQRLVLSKSEECSTISARLRSCCEYQLLERPSLAQLRAMNASTYLGGKISASDLVLSRLAWHRERNCQSLDDSAAVSLFSEIDVRVRDILMGGQTQLLSQIEVVLKTVLQKDQIDASADIFALSVICAFRKLALSEVYLEVLDRNPLPNAHSDQAACFAEMFALGSRCETYFDMTPNALGAILANRYSSYYKKYQPPEPDDSRTELPTAYASKLIDLDPEATRADVSMSYQATFLAIFALPALVDIILLTIFGRGLYLTAFMSDDEKDMATTALMISLLLCGAIGTWISSGGSYYLNCMVYPAMNMYVLTRFIAGLSVCLLGGILALICIGLTKGFYAGIIFFVYLFLLTMYLLALSALSIYQLPGFKFQSGRTIIIMCVPLLFISPIVTIWIQQHDVLIYLLVLAVFLVALLLGLRKVMSQWATWYLKVPCVTDTEVVNWYTKTKVPSESKSSPSEKATDLAATPLPRRALLADVLKELNRRRWASPTTDEFVLRLAEGYETTLFLMDWYCKYSRTKMPYPYSPTWNLQCKAGVETLKDTQKGLKLHNAFIHWREASDDVWCGLLYFVIALLDKWVKLISGGSILGLSDATNETYRLSVGFGLAYYLVGALALDGVGQPLWALANKVIPQRIPSLTFLREVAINDARAKRQLYWKYLIKFFVIHIWGLSVAAALIWAFEAYGDAAIMFMAYIGAYTGLLWYQYNRIFTGPTAFKVLLVAAILGLTIGSILSRLYPLFPYSSVIALAIGTWTAALLSIWTSKIGVPTFQDDKGDINVDMTPIFQSGGTITSHTPLSQTTLAEIYNTACAIPAEYRYRLDPLHHPGIEIMNILIPQDRKYESKAVNGAFEQNIAHQAAKFWRDSETIVDLVPMGYLQQERKMRSISRIMDDRLHILVFIGAELVENESIIDISRNCKIAAEAIIQATAESRLGLSHDHSILAELFAVSDSGDKELPIPEGVKRQLETSHTSCERAIEGGDKLTLRHLLLGLDCDRDWDNLPMAIRYFLLKRCYGESCDLSPDQFGWISSNLCGGFPSRVGEYIARSNLGVQLTHSVISFARALVADHTNQYRRESSESCYERFLNFPESPRMENSDENFVDFLKYFACRIRNTLRTGIKITIISLVADPEYQRELDYLISGTPWIIHWPVTFFLNAVWKFCKTLQNIILPLFLFHGRKHIFELYTNMKGMKTVIGKHRIVVESISGPSTCFLKAQADGIYQLHQYSGLHKQEPTERKSLMAINTYSENLSLLQREEYAYESVANRFKYEYSQDTQTRNSKLPIERHCIEGNLNGQVVRYDNRGYITSGSYIKDSKLIQFKFFYRKNAKFEDELLRAKFSLPQISINVSWAAPPPRHAEKLDQWIPHTKVLETKIIQGSKVYISKWHYDHKFHPVISTTLDGQEVATPSMILNDCFKVLQKPKNCNLGNDNPLFGFNSVSSSFISRMLGRNIRWQPISTSRARTHLWKSWKGKKDIDAVTVRWLDEIAMRSDTVLKPYWNARDQGRLEMAEKYLNIQADTIMARVDIELEISQWTMLAYKISDLHSFGQGGDARINTRGQETQLGNINSDLHVLAMDTGTWPMESGGVSACRRDMVNNLSNVKWHVLSEAANDFGVPRFQIEENVQSVTMLPLWGLDFLTPTHGVFQSCLDSEIQQKSHDTLKKDIVTRFIPILTILVRCSRAIHLDHTHLEEASKALVDLNDFFQSSRHWGDVWNSDVVKKAWRELWLAEDVENARPISEWLDAERPTLLHLDLALDMWHRYLFIFSVPVPDEIPDVFQASHHFTGASYGVLCKLKRNCTLHVWDHCISWREVTVFLSSAMSFDPPFVCTALMAISRIACALILHHADVVLPCADFFNPGWEVELGTFQGTLGHRRTFARKIDPVVNGIANMDSFKPIEKIKSKLPTVSMLSHVRFVKDIKTAVLAADIIVNHWGFSDYRLEIWGDMEKAPTYSVECQEIIASKSLRDNVSLKGLGNPTKVLEDAWIFLNSSVSEGLPLAMGEAALNGVPVVCTDVGASFRVVTDPVTNKRFSAVVAPNDAYSLAKAQINVLAMLDEWSEYADDEPGYRPKLPLHPTPEQAKEITKRMYEKTEQRRRLGMMGRTNVLNSFSSDRYLREHEQMLWIGKYQSNSYRTRTRTPPSSRSREASKEESGGVRVITRPLPSTRTRRTSNWKLKCSIQSITLRLLPSRGSKIKSSYDESYFWLDPRFKEKSDIAEETKLPKSERTRDSAAVSSLRQEILEKTLPTRTSLILPRPTYDRTPSSYSSVDMEPPRSHLSTFSTSATVQGSPAISVRDYRMSQP</sequence>
<protein>
    <submittedName>
        <fullName evidence="3">Uncharacterized protein</fullName>
    </submittedName>
</protein>
<feature type="transmembrane region" description="Helical" evidence="2">
    <location>
        <begin position="897"/>
        <end position="920"/>
    </location>
</feature>
<reference evidence="3 4" key="1">
    <citation type="submission" date="2018-05" db="EMBL/GenBank/DDBJ databases">
        <title>Draft genome sequence of Scytalidium lignicola DSM 105466, a ubiquitous saprotrophic fungus.</title>
        <authorList>
            <person name="Buettner E."/>
            <person name="Gebauer A.M."/>
            <person name="Hofrichter M."/>
            <person name="Liers C."/>
            <person name="Kellner H."/>
        </authorList>
    </citation>
    <scope>NUCLEOTIDE SEQUENCE [LARGE SCALE GENOMIC DNA]</scope>
    <source>
        <strain evidence="3 4">DSM 105466</strain>
    </source>
</reference>
<feature type="non-terminal residue" evidence="3">
    <location>
        <position position="1"/>
    </location>
</feature>
<gene>
    <name evidence="3" type="ORF">B7463_g8366</name>
</gene>
<feature type="transmembrane region" description="Helical" evidence="2">
    <location>
        <begin position="1281"/>
        <end position="1303"/>
    </location>
</feature>
<feature type="compositionally biased region" description="Basic and acidic residues" evidence="1">
    <location>
        <begin position="2767"/>
        <end position="2777"/>
    </location>
</feature>
<dbReference type="PANTHER" id="PTHR12526:SF604">
    <property type="entry name" value="TRANSFERASE, PUTATIVE (AFU_ORTHOLOGUE AFUA_4G14070)-RELATED"/>
    <property type="match status" value="1"/>
</dbReference>
<keyword evidence="2" id="KW-1133">Transmembrane helix</keyword>
<feature type="transmembrane region" description="Helical" evidence="2">
    <location>
        <begin position="963"/>
        <end position="986"/>
    </location>
</feature>
<dbReference type="EMBL" id="NCSJ02000182">
    <property type="protein sequence ID" value="RFU27972.1"/>
    <property type="molecule type" value="Genomic_DNA"/>
</dbReference>
<dbReference type="Proteomes" id="UP000258309">
    <property type="component" value="Unassembled WGS sequence"/>
</dbReference>